<protein>
    <submittedName>
        <fullName evidence="4">DNA-protecting protein DprA</fullName>
    </submittedName>
</protein>
<dbReference type="PANTHER" id="PTHR43022">
    <property type="entry name" value="PROTEIN SMF"/>
    <property type="match status" value="1"/>
</dbReference>
<dbReference type="SUPFAM" id="SSF102405">
    <property type="entry name" value="MCP/YpsA-like"/>
    <property type="match status" value="1"/>
</dbReference>
<dbReference type="Pfam" id="PF17782">
    <property type="entry name" value="WHD_DprA"/>
    <property type="match status" value="1"/>
</dbReference>
<dbReference type="InterPro" id="IPR003488">
    <property type="entry name" value="DprA"/>
</dbReference>
<dbReference type="Pfam" id="PF02481">
    <property type="entry name" value="DNA_processg_A"/>
    <property type="match status" value="1"/>
</dbReference>
<evidence type="ECO:0000256" key="1">
    <source>
        <dbReference type="ARBA" id="ARBA00006525"/>
    </source>
</evidence>
<dbReference type="Proteomes" id="UP000539372">
    <property type="component" value="Unassembled WGS sequence"/>
</dbReference>
<comment type="similarity">
    <text evidence="1">Belongs to the DprA/Smf family.</text>
</comment>
<comment type="caution">
    <text evidence="4">The sequence shown here is derived from an EMBL/GenBank/DDBJ whole genome shotgun (WGS) entry which is preliminary data.</text>
</comment>
<name>A0A7Y0DYX7_9PROT</name>
<dbReference type="EMBL" id="JABBNT010000002">
    <property type="protein sequence ID" value="NMM44147.1"/>
    <property type="molecule type" value="Genomic_DNA"/>
</dbReference>
<dbReference type="RefSeq" id="WP_169624451.1">
    <property type="nucleotide sequence ID" value="NZ_JABBNT010000002.1"/>
</dbReference>
<feature type="domain" description="DprA winged helix" evidence="3">
    <location>
        <begin position="308"/>
        <end position="367"/>
    </location>
</feature>
<evidence type="ECO:0000259" key="2">
    <source>
        <dbReference type="Pfam" id="PF02481"/>
    </source>
</evidence>
<gene>
    <name evidence="4" type="primary">dprA</name>
    <name evidence="4" type="ORF">HH303_06645</name>
</gene>
<dbReference type="NCBIfam" id="TIGR00732">
    <property type="entry name" value="dprA"/>
    <property type="match status" value="1"/>
</dbReference>
<dbReference type="PANTHER" id="PTHR43022:SF1">
    <property type="entry name" value="PROTEIN SMF"/>
    <property type="match status" value="1"/>
</dbReference>
<dbReference type="GO" id="GO:0009294">
    <property type="term" value="P:DNA-mediated transformation"/>
    <property type="evidence" value="ECO:0007669"/>
    <property type="project" value="InterPro"/>
</dbReference>
<keyword evidence="5" id="KW-1185">Reference proteome</keyword>
<evidence type="ECO:0000313" key="4">
    <source>
        <dbReference type="EMBL" id="NMM44147.1"/>
    </source>
</evidence>
<sequence>MTIHTVIDDKERVNRLRLIRSENVGPVTYRQLMRRFGSAGAALDALPTLASRGGRKSRRLVICPPGDAEREIEALHAIGGRFLYIGQADYPATLAAVEDAPPVLALLGRSELLTQTIVAIVGSRNASTNGKRLAGQFAKAIGNAGITVTSGLAMGIDTAAHAASLDTGTVAVVAGGIDVIYPRENTGLYHEIAQRGAIVAEQPFGMVGQARHFPRRNRIISGLSAGTLVVEATQRSGSLITARLAGEQGRDVFALPGSPLDPRARGTNDLIRNGAALVETPEEVISALRQSSLSMLSMTDDAAFLPPPDTDHAADVDDIRRRLLGVLGPVPVNVDDLVADLHLPPGPIATALLELELAGRVERLAGGRVSLLADIDAPAPNAAFSSEKQTTLF</sequence>
<proteinExistence type="inferred from homology"/>
<dbReference type="InterPro" id="IPR057666">
    <property type="entry name" value="DrpA_SLOG"/>
</dbReference>
<reference evidence="4 5" key="1">
    <citation type="submission" date="2020-04" db="EMBL/GenBank/DDBJ databases">
        <title>Rhodospirillaceae bacterium KN72 isolated from deep sea.</title>
        <authorList>
            <person name="Zhang D.-C."/>
        </authorList>
    </citation>
    <scope>NUCLEOTIDE SEQUENCE [LARGE SCALE GENOMIC DNA]</scope>
    <source>
        <strain evidence="4 5">KN72</strain>
    </source>
</reference>
<dbReference type="InterPro" id="IPR036388">
    <property type="entry name" value="WH-like_DNA-bd_sf"/>
</dbReference>
<dbReference type="InterPro" id="IPR041614">
    <property type="entry name" value="DprA_WH"/>
</dbReference>
<accession>A0A7Y0DYX7</accession>
<feature type="domain" description="Smf/DprA SLOG" evidence="2">
    <location>
        <begin position="82"/>
        <end position="288"/>
    </location>
</feature>
<dbReference type="Gene3D" id="1.10.10.10">
    <property type="entry name" value="Winged helix-like DNA-binding domain superfamily/Winged helix DNA-binding domain"/>
    <property type="match status" value="1"/>
</dbReference>
<dbReference type="AlphaFoldDB" id="A0A7Y0DYX7"/>
<evidence type="ECO:0000259" key="3">
    <source>
        <dbReference type="Pfam" id="PF17782"/>
    </source>
</evidence>
<dbReference type="Gene3D" id="3.40.50.450">
    <property type="match status" value="1"/>
</dbReference>
<dbReference type="Pfam" id="PF21102">
    <property type="entry name" value="DprA_N"/>
    <property type="match status" value="1"/>
</dbReference>
<organism evidence="4 5">
    <name type="scientific">Pacificispira spongiicola</name>
    <dbReference type="NCBI Taxonomy" id="2729598"/>
    <lineage>
        <taxon>Bacteria</taxon>
        <taxon>Pseudomonadati</taxon>
        <taxon>Pseudomonadota</taxon>
        <taxon>Alphaproteobacteria</taxon>
        <taxon>Rhodospirillales</taxon>
        <taxon>Rhodospirillaceae</taxon>
        <taxon>Pacificispira</taxon>
    </lineage>
</organism>
<evidence type="ECO:0000313" key="5">
    <source>
        <dbReference type="Proteomes" id="UP000539372"/>
    </source>
</evidence>